<keyword evidence="11 15" id="KW-0234">DNA repair</keyword>
<dbReference type="InterPro" id="IPR012340">
    <property type="entry name" value="NA-bd_OB-fold"/>
</dbReference>
<dbReference type="Pfam" id="PF00533">
    <property type="entry name" value="BRCT"/>
    <property type="match status" value="1"/>
</dbReference>
<evidence type="ECO:0000259" key="17">
    <source>
        <dbReference type="PROSITE" id="PS50172"/>
    </source>
</evidence>
<evidence type="ECO:0000256" key="14">
    <source>
        <dbReference type="ARBA" id="ARBA00060881"/>
    </source>
</evidence>
<dbReference type="CDD" id="cd17748">
    <property type="entry name" value="BRCT_DNA_ligase_like"/>
    <property type="match status" value="1"/>
</dbReference>
<feature type="binding site" evidence="15">
    <location>
        <position position="289"/>
    </location>
    <ligand>
        <name>NAD(+)</name>
        <dbReference type="ChEBI" id="CHEBI:57540"/>
    </ligand>
</feature>
<keyword evidence="6 15" id="KW-0479">Metal-binding</keyword>
<comment type="cofactor">
    <cofactor evidence="15">
        <name>Mg(2+)</name>
        <dbReference type="ChEBI" id="CHEBI:18420"/>
    </cofactor>
    <cofactor evidence="15">
        <name>Mn(2+)</name>
        <dbReference type="ChEBI" id="CHEBI:29035"/>
    </cofactor>
</comment>
<dbReference type="GO" id="GO:0006281">
    <property type="term" value="P:DNA repair"/>
    <property type="evidence" value="ECO:0007669"/>
    <property type="project" value="UniProtKB-KW"/>
</dbReference>
<dbReference type="Pfam" id="PF01653">
    <property type="entry name" value="DNA_ligase_aden"/>
    <property type="match status" value="1"/>
</dbReference>
<dbReference type="Pfam" id="PF03120">
    <property type="entry name" value="OB_DNA_ligase"/>
    <property type="match status" value="1"/>
</dbReference>
<dbReference type="FunFam" id="1.10.150.20:FF:000007">
    <property type="entry name" value="DNA ligase"/>
    <property type="match status" value="1"/>
</dbReference>
<dbReference type="FunFam" id="1.10.150.20:FF:000006">
    <property type="entry name" value="DNA ligase"/>
    <property type="match status" value="1"/>
</dbReference>
<feature type="binding site" evidence="15">
    <location>
        <position position="313"/>
    </location>
    <ligand>
        <name>NAD(+)</name>
        <dbReference type="ChEBI" id="CHEBI:57540"/>
    </ligand>
</feature>
<dbReference type="GO" id="GO:0006260">
    <property type="term" value="P:DNA replication"/>
    <property type="evidence" value="ECO:0007669"/>
    <property type="project" value="UniProtKB-KW"/>
</dbReference>
<feature type="binding site" evidence="15">
    <location>
        <position position="407"/>
    </location>
    <ligand>
        <name>Zn(2+)</name>
        <dbReference type="ChEBI" id="CHEBI:29105"/>
    </ligand>
</feature>
<dbReference type="InterPro" id="IPR013840">
    <property type="entry name" value="DNAligase_N"/>
</dbReference>
<dbReference type="SUPFAM" id="SSF50249">
    <property type="entry name" value="Nucleic acid-binding proteins"/>
    <property type="match status" value="1"/>
</dbReference>
<dbReference type="PIRSF" id="PIRSF001604">
    <property type="entry name" value="LigA"/>
    <property type="match status" value="1"/>
</dbReference>
<evidence type="ECO:0000256" key="7">
    <source>
        <dbReference type="ARBA" id="ARBA00022763"/>
    </source>
</evidence>
<dbReference type="InterPro" id="IPR033136">
    <property type="entry name" value="DNA_ligase_CS"/>
</dbReference>
<evidence type="ECO:0000256" key="11">
    <source>
        <dbReference type="ARBA" id="ARBA00023204"/>
    </source>
</evidence>
<dbReference type="InterPro" id="IPR001679">
    <property type="entry name" value="DNA_ligase"/>
</dbReference>
<keyword evidence="8 15" id="KW-0862">Zinc</keyword>
<evidence type="ECO:0000256" key="1">
    <source>
        <dbReference type="ARBA" id="ARBA00004067"/>
    </source>
</evidence>
<dbReference type="PANTHER" id="PTHR23389">
    <property type="entry name" value="CHROMOSOME TRANSMISSION FIDELITY FACTOR 18"/>
    <property type="match status" value="1"/>
</dbReference>
<keyword evidence="5 15" id="KW-0235">DNA replication</keyword>
<dbReference type="PROSITE" id="PS01055">
    <property type="entry name" value="DNA_LIGASE_N1"/>
    <property type="match status" value="1"/>
</dbReference>
<dbReference type="Gene3D" id="1.10.287.610">
    <property type="entry name" value="Helix hairpin bin"/>
    <property type="match status" value="1"/>
</dbReference>
<dbReference type="InterPro" id="IPR013839">
    <property type="entry name" value="DNAligase_adenylation"/>
</dbReference>
<evidence type="ECO:0000313" key="18">
    <source>
        <dbReference type="EMBL" id="PSR21279.1"/>
    </source>
</evidence>
<dbReference type="EMBL" id="PXYV01000038">
    <property type="protein sequence ID" value="PSR21279.1"/>
    <property type="molecule type" value="Genomic_DNA"/>
</dbReference>
<feature type="active site" description="N6-AMP-lysine intermediate" evidence="15">
    <location>
        <position position="117"/>
    </location>
</feature>
<dbReference type="Pfam" id="PF14520">
    <property type="entry name" value="HHH_5"/>
    <property type="match status" value="1"/>
</dbReference>
<evidence type="ECO:0000256" key="6">
    <source>
        <dbReference type="ARBA" id="ARBA00022723"/>
    </source>
</evidence>
<comment type="caution">
    <text evidence="18">The sequence shown here is derived from an EMBL/GenBank/DDBJ whole genome shotgun (WGS) entry which is preliminary data.</text>
</comment>
<evidence type="ECO:0000256" key="15">
    <source>
        <dbReference type="HAMAP-Rule" id="MF_01588"/>
    </source>
</evidence>
<dbReference type="InterPro" id="IPR010994">
    <property type="entry name" value="RuvA_2-like"/>
</dbReference>
<dbReference type="GO" id="GO:0046872">
    <property type="term" value="F:metal ion binding"/>
    <property type="evidence" value="ECO:0007669"/>
    <property type="project" value="UniProtKB-KW"/>
</dbReference>
<dbReference type="Pfam" id="PF03119">
    <property type="entry name" value="DNA_ligase_ZBD"/>
    <property type="match status" value="1"/>
</dbReference>
<evidence type="ECO:0000256" key="4">
    <source>
        <dbReference type="ARBA" id="ARBA00022598"/>
    </source>
</evidence>
<accession>A0A2T2WGC5</accession>
<dbReference type="HAMAP" id="MF_01588">
    <property type="entry name" value="DNA_ligase_A"/>
    <property type="match status" value="1"/>
</dbReference>
<evidence type="ECO:0000256" key="16">
    <source>
        <dbReference type="RuleBase" id="RU000618"/>
    </source>
</evidence>
<dbReference type="InterPro" id="IPR036420">
    <property type="entry name" value="BRCT_dom_sf"/>
</dbReference>
<evidence type="ECO:0000256" key="9">
    <source>
        <dbReference type="ARBA" id="ARBA00022842"/>
    </source>
</evidence>
<evidence type="ECO:0000256" key="10">
    <source>
        <dbReference type="ARBA" id="ARBA00023027"/>
    </source>
</evidence>
<dbReference type="SUPFAM" id="SSF52113">
    <property type="entry name" value="BRCT domain"/>
    <property type="match status" value="1"/>
</dbReference>
<keyword evidence="12 15" id="KW-0464">Manganese</keyword>
<dbReference type="NCBIfam" id="TIGR00575">
    <property type="entry name" value="dnlj"/>
    <property type="match status" value="1"/>
</dbReference>
<dbReference type="AlphaFoldDB" id="A0A2T2WGC5"/>
<keyword evidence="4 15" id="KW-0436">Ligase</keyword>
<evidence type="ECO:0000256" key="12">
    <source>
        <dbReference type="ARBA" id="ARBA00023211"/>
    </source>
</evidence>
<evidence type="ECO:0000256" key="3">
    <source>
        <dbReference type="ARBA" id="ARBA00013308"/>
    </source>
</evidence>
<evidence type="ECO:0000256" key="8">
    <source>
        <dbReference type="ARBA" id="ARBA00022833"/>
    </source>
</evidence>
<dbReference type="GO" id="GO:0005829">
    <property type="term" value="C:cytosol"/>
    <property type="evidence" value="ECO:0007669"/>
    <property type="project" value="TreeGrafter"/>
</dbReference>
<dbReference type="SMART" id="SM00292">
    <property type="entry name" value="BRCT"/>
    <property type="match status" value="1"/>
</dbReference>
<dbReference type="Gene3D" id="6.20.10.30">
    <property type="match status" value="1"/>
</dbReference>
<dbReference type="Pfam" id="PF12826">
    <property type="entry name" value="HHH_2"/>
    <property type="match status" value="1"/>
</dbReference>
<dbReference type="EC" id="6.5.1.2" evidence="2 15"/>
<comment type="similarity">
    <text evidence="14 15">Belongs to the NAD-dependent DNA ligase family. LigA subfamily.</text>
</comment>
<keyword evidence="10 15" id="KW-0520">NAD</keyword>
<dbReference type="Gene3D" id="1.10.150.20">
    <property type="entry name" value="5' to 3' exonuclease, C-terminal subdomain"/>
    <property type="match status" value="2"/>
</dbReference>
<evidence type="ECO:0000256" key="5">
    <source>
        <dbReference type="ARBA" id="ARBA00022705"/>
    </source>
</evidence>
<dbReference type="InterPro" id="IPR001357">
    <property type="entry name" value="BRCT_dom"/>
</dbReference>
<proteinExistence type="inferred from homology"/>
<dbReference type="InterPro" id="IPR041663">
    <property type="entry name" value="DisA/LigA_HHH"/>
</dbReference>
<dbReference type="InterPro" id="IPR003583">
    <property type="entry name" value="Hlx-hairpin-Hlx_DNA-bd_motif"/>
</dbReference>
<comment type="function">
    <text evidence="1 15">DNA ligase that catalyzes the formation of phosphodiester linkages between 5'-phosphoryl and 3'-hydroxyl groups in double-stranded DNA using NAD as a coenzyme and as the energy source for the reaction. It is essential for DNA replication and repair of damaged DNA.</text>
</comment>
<feature type="binding site" evidence="15">
    <location>
        <position position="115"/>
    </location>
    <ligand>
        <name>NAD(+)</name>
        <dbReference type="ChEBI" id="CHEBI:57540"/>
    </ligand>
</feature>
<dbReference type="CDD" id="cd00114">
    <property type="entry name" value="LIGANc"/>
    <property type="match status" value="1"/>
</dbReference>
<dbReference type="Gene3D" id="3.30.470.30">
    <property type="entry name" value="DNA ligase/mRNA capping enzyme"/>
    <property type="match status" value="1"/>
</dbReference>
<evidence type="ECO:0000256" key="13">
    <source>
        <dbReference type="ARBA" id="ARBA00034005"/>
    </source>
</evidence>
<dbReference type="SMART" id="SM00278">
    <property type="entry name" value="HhH1"/>
    <property type="match status" value="3"/>
</dbReference>
<comment type="caution">
    <text evidence="15">Lacks conserved residue(s) required for the propagation of feature annotation.</text>
</comment>
<feature type="binding site" evidence="15">
    <location>
        <position position="410"/>
    </location>
    <ligand>
        <name>Zn(2+)</name>
        <dbReference type="ChEBI" id="CHEBI:29105"/>
    </ligand>
</feature>
<feature type="binding site" evidence="15">
    <location>
        <position position="172"/>
    </location>
    <ligand>
        <name>NAD(+)</name>
        <dbReference type="ChEBI" id="CHEBI:57540"/>
    </ligand>
</feature>
<dbReference type="InterPro" id="IPR004150">
    <property type="entry name" value="NAD_DNA_ligase_OB"/>
</dbReference>
<reference evidence="18 19" key="1">
    <citation type="journal article" date="2014" name="BMC Genomics">
        <title>Comparison of environmental and isolate Sulfobacillus genomes reveals diverse carbon, sulfur, nitrogen, and hydrogen metabolisms.</title>
        <authorList>
            <person name="Justice N.B."/>
            <person name="Norman A."/>
            <person name="Brown C.T."/>
            <person name="Singh A."/>
            <person name="Thomas B.C."/>
            <person name="Banfield J.F."/>
        </authorList>
    </citation>
    <scope>NUCLEOTIDE SEQUENCE [LARGE SCALE GENOMIC DNA]</scope>
    <source>
        <strain evidence="18">AMDSBA3</strain>
    </source>
</reference>
<dbReference type="PROSITE" id="PS50172">
    <property type="entry name" value="BRCT"/>
    <property type="match status" value="1"/>
</dbReference>
<feature type="binding site" evidence="15">
    <location>
        <position position="431"/>
    </location>
    <ligand>
        <name>Zn(2+)</name>
        <dbReference type="ChEBI" id="CHEBI:29105"/>
    </ligand>
</feature>
<gene>
    <name evidence="15" type="primary">ligA</name>
    <name evidence="18" type="ORF">C7B45_11575</name>
</gene>
<dbReference type="Gene3D" id="3.40.50.10190">
    <property type="entry name" value="BRCT domain"/>
    <property type="match status" value="1"/>
</dbReference>
<dbReference type="SMART" id="SM00532">
    <property type="entry name" value="LIGANc"/>
    <property type="match status" value="1"/>
</dbReference>
<sequence length="675" mass="74398">MAPEAAQKMIAALRRQVAAYSRQYYMNNESPVTDAEYDQLLAELARLESQYPQFAEADSPTRRVGGEASSEFKVVRFDQPVLSLGNLHSYEEFAEYSRRVSQWLSVSLPLEWTAELKIDGLSIILDYEDGQLKRAATRGDGLTGEDVTQNVRTIGSVPAVLKKPISGQFRGEVYLSRSRFNSINDARQAEGLAPFANPRNAAAGSLRQLDPEVTRSRGLEAFCYEIRRLSRGPTISRQSQALLHLADWGLPVEPHWQLCATASDIKSYIQRYQTDRPPLNFDIDGLVFKLDRLDWQAQLGATQKTPRWAMAYKFPPEEALTRVRDIVISVGRTGTLTPTAELEPVLLAGTRVSRASLHNADIVEQLDVRIGDSVFVRKAGEIIPEVVRVELSLRPADSRPFEFPLTCPACGAPVVRVPGEVAYRCSAGLSCSAQLRESLIHFASRDAMDIEGLGAKTVDLLLQHGLVHAVPDIYRLTRDDLLALPRFQAVSADKLIASIAQSKGKPLSRLIYGLGIRFVGEQGAIALARHFGTMRALVMASKDDLMAVEDIGSRTAESVCQFFLASVNRQVLTDLERLGLNMQEPGHQAPEGPLTGMTYVLTGTLETMTRKVAEERLQALGAHVSSSVSANTSALVYGSKPGSKMQRAQQLGITTMNEQEFLQWLANVARMSESP</sequence>
<dbReference type="Proteomes" id="UP000241848">
    <property type="component" value="Unassembled WGS sequence"/>
</dbReference>
<dbReference type="InterPro" id="IPR004149">
    <property type="entry name" value="Znf_DNAligase_C4"/>
</dbReference>
<feature type="binding site" evidence="15">
    <location>
        <begin position="83"/>
        <end position="84"/>
    </location>
    <ligand>
        <name>NAD(+)</name>
        <dbReference type="ChEBI" id="CHEBI:57540"/>
    </ligand>
</feature>
<dbReference type="InterPro" id="IPR018239">
    <property type="entry name" value="DNA_ligase_AS"/>
</dbReference>
<protein>
    <recommendedName>
        <fullName evidence="3 15">DNA ligase</fullName>
        <ecNumber evidence="2 15">6.5.1.2</ecNumber>
    </recommendedName>
    <alternativeName>
        <fullName evidence="15">Polydeoxyribonucleotide synthase [NAD(+)]</fullName>
    </alternativeName>
</protein>
<comment type="catalytic activity">
    <reaction evidence="13 15 16">
        <text>NAD(+) + (deoxyribonucleotide)n-3'-hydroxyl + 5'-phospho-(deoxyribonucleotide)m = (deoxyribonucleotide)n+m + AMP + beta-nicotinamide D-nucleotide.</text>
        <dbReference type="EC" id="6.5.1.2"/>
    </reaction>
</comment>
<organism evidence="18 19">
    <name type="scientific">Sulfobacillus acidophilus</name>
    <dbReference type="NCBI Taxonomy" id="53633"/>
    <lineage>
        <taxon>Bacteria</taxon>
        <taxon>Bacillati</taxon>
        <taxon>Bacillota</taxon>
        <taxon>Clostridia</taxon>
        <taxon>Eubacteriales</taxon>
        <taxon>Clostridiales Family XVII. Incertae Sedis</taxon>
        <taxon>Sulfobacillus</taxon>
    </lineage>
</organism>
<keyword evidence="7 15" id="KW-0227">DNA damage</keyword>
<dbReference type="PANTHER" id="PTHR23389:SF9">
    <property type="entry name" value="DNA LIGASE"/>
    <property type="match status" value="1"/>
</dbReference>
<dbReference type="Gene3D" id="2.40.50.140">
    <property type="entry name" value="Nucleic acid-binding proteins"/>
    <property type="match status" value="1"/>
</dbReference>
<evidence type="ECO:0000313" key="19">
    <source>
        <dbReference type="Proteomes" id="UP000241848"/>
    </source>
</evidence>
<feature type="binding site" evidence="15">
    <location>
        <begin position="34"/>
        <end position="38"/>
    </location>
    <ligand>
        <name>NAD(+)</name>
        <dbReference type="ChEBI" id="CHEBI:57540"/>
    </ligand>
</feature>
<evidence type="ECO:0000256" key="2">
    <source>
        <dbReference type="ARBA" id="ARBA00012722"/>
    </source>
</evidence>
<feature type="domain" description="BRCT" evidence="17">
    <location>
        <begin position="589"/>
        <end position="675"/>
    </location>
</feature>
<keyword evidence="9 15" id="KW-0460">Magnesium</keyword>
<dbReference type="FunFam" id="2.40.50.140:FF:000012">
    <property type="entry name" value="DNA ligase"/>
    <property type="match status" value="1"/>
</dbReference>
<dbReference type="SUPFAM" id="SSF56091">
    <property type="entry name" value="DNA ligase/mRNA capping enzyme, catalytic domain"/>
    <property type="match status" value="1"/>
</dbReference>
<dbReference type="GO" id="GO:0003911">
    <property type="term" value="F:DNA ligase (NAD+) activity"/>
    <property type="evidence" value="ECO:0007669"/>
    <property type="project" value="UniProtKB-UniRule"/>
</dbReference>
<dbReference type="GO" id="GO:0003677">
    <property type="term" value="F:DNA binding"/>
    <property type="evidence" value="ECO:0007669"/>
    <property type="project" value="InterPro"/>
</dbReference>
<dbReference type="PROSITE" id="PS01056">
    <property type="entry name" value="DNA_LIGASE_N2"/>
    <property type="match status" value="1"/>
</dbReference>
<dbReference type="Pfam" id="PF22745">
    <property type="entry name" value="Nlig-Ia"/>
    <property type="match status" value="1"/>
</dbReference>
<name>A0A2T2WGC5_9FIRM</name>
<dbReference type="NCBIfam" id="NF005932">
    <property type="entry name" value="PRK07956.1"/>
    <property type="match status" value="1"/>
</dbReference>
<feature type="binding site" evidence="15">
    <location>
        <position position="138"/>
    </location>
    <ligand>
        <name>NAD(+)</name>
        <dbReference type="ChEBI" id="CHEBI:57540"/>
    </ligand>
</feature>
<dbReference type="SUPFAM" id="SSF47781">
    <property type="entry name" value="RuvA domain 2-like"/>
    <property type="match status" value="1"/>
</dbReference>